<dbReference type="EMBL" id="JBFDAA010000001">
    <property type="protein sequence ID" value="KAL1140187.1"/>
    <property type="molecule type" value="Genomic_DNA"/>
</dbReference>
<organism evidence="2 3">
    <name type="scientific">Ranatra chinensis</name>
    <dbReference type="NCBI Taxonomy" id="642074"/>
    <lineage>
        <taxon>Eukaryota</taxon>
        <taxon>Metazoa</taxon>
        <taxon>Ecdysozoa</taxon>
        <taxon>Arthropoda</taxon>
        <taxon>Hexapoda</taxon>
        <taxon>Insecta</taxon>
        <taxon>Pterygota</taxon>
        <taxon>Neoptera</taxon>
        <taxon>Paraneoptera</taxon>
        <taxon>Hemiptera</taxon>
        <taxon>Heteroptera</taxon>
        <taxon>Panheteroptera</taxon>
        <taxon>Nepomorpha</taxon>
        <taxon>Nepidae</taxon>
        <taxon>Ranatrinae</taxon>
        <taxon>Ranatra</taxon>
    </lineage>
</organism>
<reference evidence="2 3" key="1">
    <citation type="submission" date="2024-07" db="EMBL/GenBank/DDBJ databases">
        <title>Chromosome-level genome assembly of the water stick insect Ranatra chinensis (Heteroptera: Nepidae).</title>
        <authorList>
            <person name="Liu X."/>
        </authorList>
    </citation>
    <scope>NUCLEOTIDE SEQUENCE [LARGE SCALE GENOMIC DNA]</scope>
    <source>
        <strain evidence="2">Cailab_2021Rc</strain>
        <tissue evidence="2">Muscle</tissue>
    </source>
</reference>
<proteinExistence type="predicted"/>
<feature type="compositionally biased region" description="Low complexity" evidence="1">
    <location>
        <begin position="129"/>
        <end position="149"/>
    </location>
</feature>
<protein>
    <submittedName>
        <fullName evidence="2">Uncharacterized protein</fullName>
    </submittedName>
</protein>
<evidence type="ECO:0000313" key="2">
    <source>
        <dbReference type="EMBL" id="KAL1140187.1"/>
    </source>
</evidence>
<dbReference type="Proteomes" id="UP001558652">
    <property type="component" value="Unassembled WGS sequence"/>
</dbReference>
<evidence type="ECO:0000256" key="1">
    <source>
        <dbReference type="SAM" id="MobiDB-lite"/>
    </source>
</evidence>
<keyword evidence="3" id="KW-1185">Reference proteome</keyword>
<dbReference type="AlphaFoldDB" id="A0ABD0Z6L2"/>
<comment type="caution">
    <text evidence="2">The sequence shown here is derived from an EMBL/GenBank/DDBJ whole genome shotgun (WGS) entry which is preliminary data.</text>
</comment>
<feature type="compositionally biased region" description="Pro residues" evidence="1">
    <location>
        <begin position="212"/>
        <end position="238"/>
    </location>
</feature>
<evidence type="ECO:0000313" key="3">
    <source>
        <dbReference type="Proteomes" id="UP001558652"/>
    </source>
</evidence>
<feature type="compositionally biased region" description="Pro residues" evidence="1">
    <location>
        <begin position="247"/>
        <end position="257"/>
    </location>
</feature>
<feature type="region of interest" description="Disordered" evidence="1">
    <location>
        <begin position="187"/>
        <end position="273"/>
    </location>
</feature>
<accession>A0ABD0Z6L2</accession>
<sequence>MLECNVVEALKSTDYTLKQYPWDFTVVFQDIYPNDLRPCPHLRIWRLRAPVILHLVRIGKIGPSVSGYNLKYIDRDKTKASVEQYYRTDRKTQKGPYSVPYRRLLNPSRNKMELVKERRQKEMWQREISSSGAAAGRCGSKCGRDGAPCPKEKPAKCPGAGRKGSGPGAGHSAPVCPGAGGGPCGRAEESYCTPPPPPPPPPCCPRRAPARAAPPPPESPCPPPHQCPSTAPPGPACPPWSRRLRPSPHPIPPPLPCCPKRGYSTPHFTRLHK</sequence>
<feature type="compositionally biased region" description="Pro residues" evidence="1">
    <location>
        <begin position="193"/>
        <end position="204"/>
    </location>
</feature>
<name>A0ABD0Z6L2_9HEMI</name>
<gene>
    <name evidence="2" type="ORF">AAG570_000119</name>
</gene>
<feature type="region of interest" description="Disordered" evidence="1">
    <location>
        <begin position="117"/>
        <end position="170"/>
    </location>
</feature>